<dbReference type="SUPFAM" id="SSF48452">
    <property type="entry name" value="TPR-like"/>
    <property type="match status" value="1"/>
</dbReference>
<gene>
    <name evidence="1" type="ORF">EFY79_19400</name>
</gene>
<dbReference type="Pfam" id="PF12741">
    <property type="entry name" value="SusD-like"/>
    <property type="match status" value="1"/>
</dbReference>
<dbReference type="Gene3D" id="1.25.40.390">
    <property type="match status" value="1"/>
</dbReference>
<keyword evidence="2" id="KW-1185">Reference proteome</keyword>
<keyword evidence="1" id="KW-0449">Lipoprotein</keyword>
<evidence type="ECO:0000313" key="1">
    <source>
        <dbReference type="EMBL" id="RNI33416.1"/>
    </source>
</evidence>
<evidence type="ECO:0000313" key="2">
    <source>
        <dbReference type="Proteomes" id="UP000267223"/>
    </source>
</evidence>
<organism evidence="1 2">
    <name type="scientific">Hanamia caeni</name>
    <dbReference type="NCBI Taxonomy" id="2294116"/>
    <lineage>
        <taxon>Bacteria</taxon>
        <taxon>Pseudomonadati</taxon>
        <taxon>Bacteroidota</taxon>
        <taxon>Chitinophagia</taxon>
        <taxon>Chitinophagales</taxon>
        <taxon>Chitinophagaceae</taxon>
        <taxon>Hanamia</taxon>
    </lineage>
</organism>
<dbReference type="InterPro" id="IPR011990">
    <property type="entry name" value="TPR-like_helical_dom_sf"/>
</dbReference>
<protein>
    <submittedName>
        <fullName evidence="1">SusD/RagB family nutrient-binding outer membrane lipoprotein</fullName>
    </submittedName>
</protein>
<dbReference type="AlphaFoldDB" id="A0A3M9N6Q3"/>
<dbReference type="PROSITE" id="PS51257">
    <property type="entry name" value="PROKAR_LIPOPROTEIN"/>
    <property type="match status" value="1"/>
</dbReference>
<reference evidence="1 2" key="1">
    <citation type="submission" date="2018-11" db="EMBL/GenBank/DDBJ databases">
        <title>Draft genome sequence of Ferruginibacter sp. BO-59.</title>
        <authorList>
            <person name="Im W.T."/>
        </authorList>
    </citation>
    <scope>NUCLEOTIDE SEQUENCE [LARGE SCALE GENOMIC DNA]</scope>
    <source>
        <strain evidence="1 2">BO-59</strain>
    </source>
</reference>
<dbReference type="RefSeq" id="WP_123122411.1">
    <property type="nucleotide sequence ID" value="NZ_RJJR01000021.1"/>
</dbReference>
<comment type="caution">
    <text evidence="1">The sequence shown here is derived from an EMBL/GenBank/DDBJ whole genome shotgun (WGS) entry which is preliminary data.</text>
</comment>
<sequence length="530" mass="59309">MKQIIFLLITATILGSCTKDFVETNQNPNQISDKLQTQDNNLVGGPFGGMIYNLNGGQIEEDLSQDSWMGFMNTGTDFVGNSNNTTYYITWNSYWNRVYTSVMAPSKQIIKLAQDYNLPMFITWAKLVRILSVSKLTAIYGPVIYSNYGTSGTVLYDKESDLYDLFFKQLDSIQSDFAANKDYVGFKKFDACYNGSIPEWMKLVNSLRLRLAMRLVKVAPDVAKTQGEKALNDPAGLMTTNKDNFINSLLGNILPMAQICFQWDDTRMGGVFETFLGGLKDPRVSSFFSPVSDMTLVSDHPDFPYKGIRNGAYIKTKADHIPFSKINPNFNDPPNGGTTTTRRDFTAAEVAFLKAEAALRGWNGAGDAKENYENGVKLSFADWGAGGVDAYLADSTSKPYSNYVDPVDSRNDFTSRSTITVAWKEADTKELKLEKIMTQKWINNFTNTLESWVDFRRTGYPKIPHVAHNTSSDDWGKIAEDQWIKRMPFPNAERISNADGVADAVSKMGPGAKDDIATRLWWDTGNPSNF</sequence>
<dbReference type="OrthoDB" id="843771at2"/>
<dbReference type="Proteomes" id="UP000267223">
    <property type="component" value="Unassembled WGS sequence"/>
</dbReference>
<accession>A0A3M9N6Q3</accession>
<dbReference type="EMBL" id="RJJR01000021">
    <property type="protein sequence ID" value="RNI33416.1"/>
    <property type="molecule type" value="Genomic_DNA"/>
</dbReference>
<dbReference type="InterPro" id="IPR024302">
    <property type="entry name" value="SusD-like"/>
</dbReference>
<proteinExistence type="predicted"/>
<name>A0A3M9N6Q3_9BACT</name>